<feature type="region of interest" description="Disordered" evidence="1">
    <location>
        <begin position="301"/>
        <end position="338"/>
    </location>
</feature>
<dbReference type="SUPFAM" id="SSF159659">
    <property type="entry name" value="Cgl1923-like"/>
    <property type="match status" value="1"/>
</dbReference>
<organism evidence="2 3">
    <name type="scientific">Gleimia hominis</name>
    <dbReference type="NCBI Taxonomy" id="595468"/>
    <lineage>
        <taxon>Bacteria</taxon>
        <taxon>Bacillati</taxon>
        <taxon>Actinomycetota</taxon>
        <taxon>Actinomycetes</taxon>
        <taxon>Actinomycetales</taxon>
        <taxon>Actinomycetaceae</taxon>
        <taxon>Gleimia</taxon>
    </lineage>
</organism>
<dbReference type="PIRSF" id="PIRSF028754">
    <property type="entry name" value="UCP028754"/>
    <property type="match status" value="1"/>
</dbReference>
<reference evidence="2 3" key="1">
    <citation type="submission" date="2023-06" db="EMBL/GenBank/DDBJ databases">
        <title>Draft genome sequence of Gleimia hominis type strain CCUG 57540T.</title>
        <authorList>
            <person name="Salva-Serra F."/>
            <person name="Cardew S."/>
            <person name="Jensie Markopoulos S."/>
            <person name="Ohlen M."/>
            <person name="Inganas E."/>
            <person name="Svensson-Stadler L."/>
            <person name="Moore E.R.B."/>
        </authorList>
    </citation>
    <scope>NUCLEOTIDE SEQUENCE [LARGE SCALE GENOMIC DNA]</scope>
    <source>
        <strain evidence="2 3">CCUG 57540</strain>
    </source>
</reference>
<dbReference type="Gene3D" id="3.40.50.10900">
    <property type="entry name" value="PAC-like subunit"/>
    <property type="match status" value="1"/>
</dbReference>
<keyword evidence="3" id="KW-1185">Reference proteome</keyword>
<evidence type="ECO:0000313" key="2">
    <source>
        <dbReference type="EMBL" id="MDT3767549.1"/>
    </source>
</evidence>
<dbReference type="InterPro" id="IPR038389">
    <property type="entry name" value="PSMG2_sf"/>
</dbReference>
<feature type="compositionally biased region" description="Polar residues" evidence="1">
    <location>
        <begin position="308"/>
        <end position="318"/>
    </location>
</feature>
<sequence>MNPKDLIEVRRNTSFQAPVMLVHLSGATDAGNAGGMAVDQLLASLPSQRVAEFDTDLLIDYRSHRPSATLENWSLLDMEVPEIAVDLVQDDQGTPILVLHGPEPDMKWQRFGAAVADFAHEAGVELAVSLMGMPAGVPHTRPTVVHLQSTDPSLVADQPSMEGQIQVSSSVNTFLQHVLREQGTQSLNFLAAVPYYVARMDYPQASLALLDRMGEKLGLSLPTGNIEAGNQFVGAQLAHLIDENEEVTGFIHMLEEQFDETVQPDPAAKPQLPYVPGEGRKAERMDADALAQTIEAFLARSEGISVERSPQSQESTQPRPRHRAPGKTEHSPQEDADE</sequence>
<dbReference type="Proteomes" id="UP001247542">
    <property type="component" value="Unassembled WGS sequence"/>
</dbReference>
<dbReference type="RefSeq" id="WP_313273192.1">
    <property type="nucleotide sequence ID" value="NZ_JASXSX010000001.1"/>
</dbReference>
<evidence type="ECO:0000313" key="3">
    <source>
        <dbReference type="Proteomes" id="UP001247542"/>
    </source>
</evidence>
<proteinExistence type="predicted"/>
<feature type="compositionally biased region" description="Basic and acidic residues" evidence="1">
    <location>
        <begin position="326"/>
        <end position="338"/>
    </location>
</feature>
<accession>A0ABU3IAZ1</accession>
<dbReference type="InterPro" id="IPR019151">
    <property type="entry name" value="Proteasome_assmbl_chaperone_2"/>
</dbReference>
<dbReference type="EMBL" id="JASXSX010000001">
    <property type="protein sequence ID" value="MDT3767549.1"/>
    <property type="molecule type" value="Genomic_DNA"/>
</dbReference>
<evidence type="ECO:0000256" key="1">
    <source>
        <dbReference type="SAM" id="MobiDB-lite"/>
    </source>
</evidence>
<dbReference type="Pfam" id="PF09754">
    <property type="entry name" value="PAC2"/>
    <property type="match status" value="1"/>
</dbReference>
<protein>
    <submittedName>
        <fullName evidence="2">PAC2 family protein</fullName>
    </submittedName>
</protein>
<dbReference type="InterPro" id="IPR008492">
    <property type="entry name" value="Rv2714-like"/>
</dbReference>
<comment type="caution">
    <text evidence="2">The sequence shown here is derived from an EMBL/GenBank/DDBJ whole genome shotgun (WGS) entry which is preliminary data.</text>
</comment>
<gene>
    <name evidence="2" type="ORF">QS713_05665</name>
</gene>
<name>A0ABU3IAZ1_9ACTO</name>